<evidence type="ECO:0000313" key="3">
    <source>
        <dbReference type="Proteomes" id="UP000234474"/>
    </source>
</evidence>
<dbReference type="GeneID" id="36539599"/>
<name>A0A2I1BVF2_ASPN1</name>
<feature type="transmembrane region" description="Helical" evidence="1">
    <location>
        <begin position="298"/>
        <end position="319"/>
    </location>
</feature>
<dbReference type="OrthoDB" id="2830640at2759"/>
<sequence length="367" mass="41326">MGSFVPLSPAVGTSFGSCSAMTRDNVRELFHTLQVNPLFIMNLLGRVDYWAPQTEWHTDDDGNFLACDFFCQHPRWNLYFLGAPLSVYMRYNAALKLTTYIISHKNGDSSIRVLTEILGSAMKTAPMQINKIDDYLSDPETGDRHQLSDFIKQLQHAKETNAECHLNNADVSIVTATTIRTIHTRLHEAISCPSHVYERAANTISHVIGSMQKQKIWLLSYKSRQNSTLMLASILVGQQDAASNILLATSMKQDSTSMSAIAALTMVFLPGTFTAAVLDAGIFASSENSTHITVTGLWWLWLVLTLPLTLLVIASWWWYKKRKESKGLAPNFRTEDDNGIEHPPLNNMNILRTWIRRRRALGRLIRG</sequence>
<keyword evidence="1" id="KW-1133">Transmembrane helix</keyword>
<dbReference type="RefSeq" id="XP_024677939.1">
    <property type="nucleotide sequence ID" value="XM_024832263.1"/>
</dbReference>
<comment type="caution">
    <text evidence="2">The sequence shown here is derived from an EMBL/GenBank/DDBJ whole genome shotgun (WGS) entry which is preliminary data.</text>
</comment>
<protein>
    <submittedName>
        <fullName evidence="2">Uncharacterized protein</fullName>
    </submittedName>
</protein>
<organism evidence="2 3">
    <name type="scientific">Aspergillus novofumigatus (strain IBT 16806)</name>
    <dbReference type="NCBI Taxonomy" id="1392255"/>
    <lineage>
        <taxon>Eukaryota</taxon>
        <taxon>Fungi</taxon>
        <taxon>Dikarya</taxon>
        <taxon>Ascomycota</taxon>
        <taxon>Pezizomycotina</taxon>
        <taxon>Eurotiomycetes</taxon>
        <taxon>Eurotiomycetidae</taxon>
        <taxon>Eurotiales</taxon>
        <taxon>Aspergillaceae</taxon>
        <taxon>Aspergillus</taxon>
        <taxon>Aspergillus subgen. Fumigati</taxon>
    </lineage>
</organism>
<keyword evidence="1" id="KW-0472">Membrane</keyword>
<dbReference type="AlphaFoldDB" id="A0A2I1BVF2"/>
<dbReference type="EMBL" id="MSZS01000010">
    <property type="protein sequence ID" value="PKX89344.1"/>
    <property type="molecule type" value="Genomic_DNA"/>
</dbReference>
<keyword evidence="3" id="KW-1185">Reference proteome</keyword>
<reference evidence="3" key="1">
    <citation type="journal article" date="2018" name="Proc. Natl. Acad. Sci. U.S.A.">
        <title>Linking secondary metabolites to gene clusters through genome sequencing of six diverse Aspergillus species.</title>
        <authorList>
            <person name="Kaerboelling I."/>
            <person name="Vesth T.C."/>
            <person name="Frisvad J.C."/>
            <person name="Nybo J.L."/>
            <person name="Theobald S."/>
            <person name="Kuo A."/>
            <person name="Bowyer P."/>
            <person name="Matsuda Y."/>
            <person name="Mondo S."/>
            <person name="Lyhne E.K."/>
            <person name="Kogle M.E."/>
            <person name="Clum A."/>
            <person name="Lipzen A."/>
            <person name="Salamov A."/>
            <person name="Ngan C.Y."/>
            <person name="Daum C."/>
            <person name="Chiniquy J."/>
            <person name="Barry K."/>
            <person name="LaButti K."/>
            <person name="Haridas S."/>
            <person name="Simmons B.A."/>
            <person name="Magnuson J.K."/>
            <person name="Mortensen U.H."/>
            <person name="Larsen T.O."/>
            <person name="Grigoriev I.V."/>
            <person name="Baker S.E."/>
            <person name="Andersen M.R."/>
        </authorList>
    </citation>
    <scope>NUCLEOTIDE SEQUENCE [LARGE SCALE GENOMIC DNA]</scope>
    <source>
        <strain evidence="3">IBT 16806</strain>
    </source>
</reference>
<evidence type="ECO:0000256" key="1">
    <source>
        <dbReference type="SAM" id="Phobius"/>
    </source>
</evidence>
<dbReference type="STRING" id="1392255.A0A2I1BVF2"/>
<dbReference type="Proteomes" id="UP000234474">
    <property type="component" value="Unassembled WGS sequence"/>
</dbReference>
<dbReference type="VEuPathDB" id="FungiDB:P174DRAFT_516014"/>
<proteinExistence type="predicted"/>
<evidence type="ECO:0000313" key="2">
    <source>
        <dbReference type="EMBL" id="PKX89344.1"/>
    </source>
</evidence>
<gene>
    <name evidence="2" type="ORF">P174DRAFT_516014</name>
</gene>
<feature type="transmembrane region" description="Helical" evidence="1">
    <location>
        <begin position="260"/>
        <end position="278"/>
    </location>
</feature>
<accession>A0A2I1BVF2</accession>
<dbReference type="OMA" id="NPLFIMN"/>
<dbReference type="Gene3D" id="1.20.58.340">
    <property type="entry name" value="Magnesium transport protein CorA, transmembrane region"/>
    <property type="match status" value="1"/>
</dbReference>
<keyword evidence="1" id="KW-0812">Transmembrane</keyword>